<evidence type="ECO:0000256" key="1">
    <source>
        <dbReference type="SAM" id="Phobius"/>
    </source>
</evidence>
<name>A0A074YG03_AURPU</name>
<dbReference type="RefSeq" id="XP_029761988.1">
    <property type="nucleotide sequence ID" value="XM_029899218.1"/>
</dbReference>
<reference evidence="2 3" key="1">
    <citation type="journal article" date="2014" name="BMC Genomics">
        <title>Genome sequencing of four Aureobasidium pullulans varieties: biotechnological potential, stress tolerance, and description of new species.</title>
        <authorList>
            <person name="Gostin Ar C."/>
            <person name="Ohm R.A."/>
            <person name="Kogej T."/>
            <person name="Sonjak S."/>
            <person name="Turk M."/>
            <person name="Zajc J."/>
            <person name="Zalar P."/>
            <person name="Grube M."/>
            <person name="Sun H."/>
            <person name="Han J."/>
            <person name="Sharma A."/>
            <person name="Chiniquy J."/>
            <person name="Ngan C.Y."/>
            <person name="Lipzen A."/>
            <person name="Barry K."/>
            <person name="Grigoriev I.V."/>
            <person name="Gunde-Cimerman N."/>
        </authorList>
    </citation>
    <scope>NUCLEOTIDE SEQUENCE [LARGE SCALE GENOMIC DNA]</scope>
    <source>
        <strain evidence="2 3">EXF-150</strain>
    </source>
</reference>
<keyword evidence="1" id="KW-1133">Transmembrane helix</keyword>
<dbReference type="AlphaFoldDB" id="A0A074YG03"/>
<evidence type="ECO:0000313" key="2">
    <source>
        <dbReference type="EMBL" id="KEQ85801.1"/>
    </source>
</evidence>
<keyword evidence="1" id="KW-0472">Membrane</keyword>
<dbReference type="Proteomes" id="UP000030706">
    <property type="component" value="Unassembled WGS sequence"/>
</dbReference>
<keyword evidence="1" id="KW-0812">Transmembrane</keyword>
<proteinExistence type="predicted"/>
<gene>
    <name evidence="2" type="ORF">M438DRAFT_185159</name>
</gene>
<evidence type="ECO:0000313" key="3">
    <source>
        <dbReference type="Proteomes" id="UP000030706"/>
    </source>
</evidence>
<organism evidence="2 3">
    <name type="scientific">Aureobasidium pullulans EXF-150</name>
    <dbReference type="NCBI Taxonomy" id="1043002"/>
    <lineage>
        <taxon>Eukaryota</taxon>
        <taxon>Fungi</taxon>
        <taxon>Dikarya</taxon>
        <taxon>Ascomycota</taxon>
        <taxon>Pezizomycotina</taxon>
        <taxon>Dothideomycetes</taxon>
        <taxon>Dothideomycetidae</taxon>
        <taxon>Dothideales</taxon>
        <taxon>Saccotheciaceae</taxon>
        <taxon>Aureobasidium</taxon>
    </lineage>
</organism>
<sequence length="70" mass="8031">MVTDTVSNLFTTFLLLAFSVNIFSRDVMDRMVCGQKLCSFRFFEMKFADETSNDFLLSVPSLKFPIISSM</sequence>
<dbReference type="EMBL" id="KL584979">
    <property type="protein sequence ID" value="KEQ85801.1"/>
    <property type="molecule type" value="Genomic_DNA"/>
</dbReference>
<feature type="transmembrane region" description="Helical" evidence="1">
    <location>
        <begin position="6"/>
        <end position="23"/>
    </location>
</feature>
<keyword evidence="3" id="KW-1185">Reference proteome</keyword>
<protein>
    <submittedName>
        <fullName evidence="2">Uncharacterized protein</fullName>
    </submittedName>
</protein>
<accession>A0A074YG03</accession>
<dbReference type="GeneID" id="40741524"/>
<dbReference type="HOGENOM" id="CLU_2757377_0_0_1"/>